<evidence type="ECO:0000256" key="6">
    <source>
        <dbReference type="PROSITE-ProRule" id="PRU00094"/>
    </source>
</evidence>
<dbReference type="GO" id="GO:0043565">
    <property type="term" value="F:sequence-specific DNA binding"/>
    <property type="evidence" value="ECO:0007669"/>
    <property type="project" value="InterPro"/>
</dbReference>
<keyword evidence="1" id="KW-0479">Metal-binding</keyword>
<sequence length="739" mass="80743">MAAATYFHPELAVQPPPHPHNPALSASPTPFLAAYPAQSPLPTPPPTSLSQSFATDHPTSAMPKVGQTRCYWALLSADLQFIYLDPVLAAHLEDQAPYLVGKSLLTLVHPDERQTAQHDLGNVLNSKTLHGTVTRVRFSRLSKVRRDLGYKGPIDSWSEADKVALDDEYMAVEIVINWVADGLVLCFIHATVDLSPGDNDEQRKTGWTNWCGTPFVHQDQVDLLFSRLLMCIPQTGSWHRVFQILTNDSDKRLLLSWPPEPAQLSEGGAQDFAKLVDTVNMGTALSGVKDAKTSCTRRFKALQDIPILGGEVESIFIPHGSIIFACHKVTPSSRGPANSSAGMHQLAFAASGYNSNAGSAYYDPNPYTLPPISTQEPYSYIPQHQGPMYSPQKWSPSVPSSMANLRSNTYAQSLNSQDQSWESSGPHTTAVHIPTANGNRGGSPPYPYSPTTTASSTSPTSDLVPPPRRRVSPANREGRQARNHGSRPAGITKCMGCETTSSPEWRKGPSGKKELCNACGLRFARQRAKKEGHPQNQRRPRKTSGVTKREPSTPHVPTSPIYGVRKLYAPDGKGYSPEKYYALDHKPYAIDTKPFGSDASFTTSTNGGYSQVQSMTPSPSPPGTGTNMNFMHYTDSRAPYSSSTSFYPTSGHPSSNISHSSSHPPPPLSSGQQPSTQLPPISSYVDRLMPSSSPVNLSPFSSTMAPSSYERDRERDREYRDLAPLSAEPRMKRTLMSQQ</sequence>
<evidence type="ECO:0000313" key="10">
    <source>
        <dbReference type="Proteomes" id="UP000521943"/>
    </source>
</evidence>
<keyword evidence="10" id="KW-1185">Reference proteome</keyword>
<feature type="compositionally biased region" description="Low complexity" evidence="7">
    <location>
        <begin position="690"/>
        <end position="702"/>
    </location>
</feature>
<evidence type="ECO:0000256" key="2">
    <source>
        <dbReference type="ARBA" id="ARBA00022771"/>
    </source>
</evidence>
<feature type="compositionally biased region" description="Low complexity" evidence="7">
    <location>
        <begin position="639"/>
        <end position="662"/>
    </location>
</feature>
<feature type="domain" description="GATA-type" evidence="8">
    <location>
        <begin position="493"/>
        <end position="549"/>
    </location>
</feature>
<dbReference type="SMART" id="SM00401">
    <property type="entry name" value="ZnF_GATA"/>
    <property type="match status" value="1"/>
</dbReference>
<feature type="region of interest" description="Disordered" evidence="7">
    <location>
        <begin position="601"/>
        <end position="739"/>
    </location>
</feature>
<organism evidence="9 10">
    <name type="scientific">Ephemerocybe angulata</name>
    <dbReference type="NCBI Taxonomy" id="980116"/>
    <lineage>
        <taxon>Eukaryota</taxon>
        <taxon>Fungi</taxon>
        <taxon>Dikarya</taxon>
        <taxon>Basidiomycota</taxon>
        <taxon>Agaricomycotina</taxon>
        <taxon>Agaricomycetes</taxon>
        <taxon>Agaricomycetidae</taxon>
        <taxon>Agaricales</taxon>
        <taxon>Agaricineae</taxon>
        <taxon>Psathyrellaceae</taxon>
        <taxon>Ephemerocybe</taxon>
    </lineage>
</organism>
<proteinExistence type="predicted"/>
<evidence type="ECO:0000256" key="1">
    <source>
        <dbReference type="ARBA" id="ARBA00022723"/>
    </source>
</evidence>
<dbReference type="PANTHER" id="PTHR47172">
    <property type="entry name" value="OS01G0976800 PROTEIN"/>
    <property type="match status" value="1"/>
</dbReference>
<gene>
    <name evidence="9" type="ORF">DFP72DRAFT_913572</name>
</gene>
<dbReference type="CDD" id="cd00202">
    <property type="entry name" value="ZnF_GATA"/>
    <property type="match status" value="1"/>
</dbReference>
<feature type="compositionally biased region" description="Basic residues" evidence="7">
    <location>
        <begin position="526"/>
        <end position="542"/>
    </location>
</feature>
<evidence type="ECO:0000313" key="9">
    <source>
        <dbReference type="EMBL" id="KAF6749484.1"/>
    </source>
</evidence>
<dbReference type="PANTHER" id="PTHR47172:SF24">
    <property type="entry name" value="GATA ZINC FINGER DOMAIN-CONTAINING PROTEIN 14-RELATED"/>
    <property type="match status" value="1"/>
</dbReference>
<evidence type="ECO:0000259" key="8">
    <source>
        <dbReference type="PROSITE" id="PS50114"/>
    </source>
</evidence>
<protein>
    <recommendedName>
        <fullName evidence="8">GATA-type domain-containing protein</fullName>
    </recommendedName>
</protein>
<dbReference type="PROSITE" id="PS50114">
    <property type="entry name" value="GATA_ZN_FINGER_2"/>
    <property type="match status" value="1"/>
</dbReference>
<dbReference type="InterPro" id="IPR000679">
    <property type="entry name" value="Znf_GATA"/>
</dbReference>
<dbReference type="OrthoDB" id="2162994at2759"/>
<evidence type="ECO:0000256" key="7">
    <source>
        <dbReference type="SAM" id="MobiDB-lite"/>
    </source>
</evidence>
<feature type="compositionally biased region" description="Polar residues" evidence="7">
    <location>
        <begin position="392"/>
        <end position="427"/>
    </location>
</feature>
<feature type="compositionally biased region" description="Basic and acidic residues" evidence="7">
    <location>
        <begin position="709"/>
        <end position="721"/>
    </location>
</feature>
<dbReference type="EMBL" id="JACGCI010000063">
    <property type="protein sequence ID" value="KAF6749484.1"/>
    <property type="molecule type" value="Genomic_DNA"/>
</dbReference>
<comment type="caution">
    <text evidence="9">The sequence shown here is derived from an EMBL/GenBank/DDBJ whole genome shotgun (WGS) entry which is preliminary data.</text>
</comment>
<feature type="compositionally biased region" description="Low complexity" evidence="7">
    <location>
        <begin position="669"/>
        <end position="680"/>
    </location>
</feature>
<dbReference type="GO" id="GO:0006355">
    <property type="term" value="P:regulation of DNA-templated transcription"/>
    <property type="evidence" value="ECO:0007669"/>
    <property type="project" value="InterPro"/>
</dbReference>
<dbReference type="Proteomes" id="UP000521943">
    <property type="component" value="Unassembled WGS sequence"/>
</dbReference>
<dbReference type="Pfam" id="PF00320">
    <property type="entry name" value="GATA"/>
    <property type="match status" value="1"/>
</dbReference>
<feature type="region of interest" description="Disordered" evidence="7">
    <location>
        <begin position="526"/>
        <end position="562"/>
    </location>
</feature>
<keyword evidence="5" id="KW-0804">Transcription</keyword>
<evidence type="ECO:0000256" key="3">
    <source>
        <dbReference type="ARBA" id="ARBA00022833"/>
    </source>
</evidence>
<accession>A0A8H6HLZ8</accession>
<feature type="compositionally biased region" description="Low complexity" evidence="7">
    <location>
        <begin position="449"/>
        <end position="461"/>
    </location>
</feature>
<feature type="compositionally biased region" description="Polar residues" evidence="7">
    <location>
        <begin position="601"/>
        <end position="615"/>
    </location>
</feature>
<dbReference type="GO" id="GO:0008270">
    <property type="term" value="F:zinc ion binding"/>
    <property type="evidence" value="ECO:0007669"/>
    <property type="project" value="UniProtKB-KW"/>
</dbReference>
<feature type="region of interest" description="Disordered" evidence="7">
    <location>
        <begin position="378"/>
        <end position="511"/>
    </location>
</feature>
<keyword evidence="3" id="KW-0862">Zinc</keyword>
<evidence type="ECO:0000256" key="5">
    <source>
        <dbReference type="ARBA" id="ARBA00023163"/>
    </source>
</evidence>
<dbReference type="AlphaFoldDB" id="A0A8H6HLZ8"/>
<dbReference type="InterPro" id="IPR013088">
    <property type="entry name" value="Znf_NHR/GATA"/>
</dbReference>
<keyword evidence="4" id="KW-0805">Transcription regulation</keyword>
<dbReference type="SUPFAM" id="SSF57716">
    <property type="entry name" value="Glucocorticoid receptor-like (DNA-binding domain)"/>
    <property type="match status" value="1"/>
</dbReference>
<dbReference type="Gene3D" id="3.30.50.10">
    <property type="entry name" value="Erythroid Transcription Factor GATA-1, subunit A"/>
    <property type="match status" value="1"/>
</dbReference>
<name>A0A8H6HLZ8_9AGAR</name>
<evidence type="ECO:0000256" key="4">
    <source>
        <dbReference type="ARBA" id="ARBA00023015"/>
    </source>
</evidence>
<reference evidence="9 10" key="1">
    <citation type="submission" date="2020-07" db="EMBL/GenBank/DDBJ databases">
        <title>Comparative genomics of pyrophilous fungi reveals a link between fire events and developmental genes.</title>
        <authorList>
            <consortium name="DOE Joint Genome Institute"/>
            <person name="Steindorff A.S."/>
            <person name="Carver A."/>
            <person name="Calhoun S."/>
            <person name="Stillman K."/>
            <person name="Liu H."/>
            <person name="Lipzen A."/>
            <person name="Pangilinan J."/>
            <person name="Labutti K."/>
            <person name="Bruns T.D."/>
            <person name="Grigoriev I.V."/>
        </authorList>
    </citation>
    <scope>NUCLEOTIDE SEQUENCE [LARGE SCALE GENOMIC DNA]</scope>
    <source>
        <strain evidence="9 10">CBS 144469</strain>
    </source>
</reference>
<feature type="region of interest" description="Disordered" evidence="7">
    <location>
        <begin position="34"/>
        <end position="60"/>
    </location>
</feature>
<keyword evidence="2 6" id="KW-0863">Zinc-finger</keyword>